<feature type="compositionally biased region" description="Basic and acidic residues" evidence="1">
    <location>
        <begin position="117"/>
        <end position="127"/>
    </location>
</feature>
<dbReference type="AlphaFoldDB" id="A0A2I0LCM4"/>
<accession>A0A2I0LCM4</accession>
<protein>
    <recommendedName>
        <fullName evidence="4">NB-ARC domain-containing protein</fullName>
    </recommendedName>
</protein>
<evidence type="ECO:0008006" key="4">
    <source>
        <dbReference type="Google" id="ProtNLM"/>
    </source>
</evidence>
<dbReference type="Proteomes" id="UP000233551">
    <property type="component" value="Unassembled WGS sequence"/>
</dbReference>
<organism evidence="2 3">
    <name type="scientific">Punica granatum</name>
    <name type="common">Pomegranate</name>
    <dbReference type="NCBI Taxonomy" id="22663"/>
    <lineage>
        <taxon>Eukaryota</taxon>
        <taxon>Viridiplantae</taxon>
        <taxon>Streptophyta</taxon>
        <taxon>Embryophyta</taxon>
        <taxon>Tracheophyta</taxon>
        <taxon>Spermatophyta</taxon>
        <taxon>Magnoliopsida</taxon>
        <taxon>eudicotyledons</taxon>
        <taxon>Gunneridae</taxon>
        <taxon>Pentapetalae</taxon>
        <taxon>rosids</taxon>
        <taxon>malvids</taxon>
        <taxon>Myrtales</taxon>
        <taxon>Lythraceae</taxon>
        <taxon>Punica</taxon>
    </lineage>
</organism>
<comment type="caution">
    <text evidence="2">The sequence shown here is derived from an EMBL/GenBank/DDBJ whole genome shotgun (WGS) entry which is preliminary data.</text>
</comment>
<feature type="region of interest" description="Disordered" evidence="1">
    <location>
        <begin position="104"/>
        <end position="127"/>
    </location>
</feature>
<reference evidence="2 3" key="1">
    <citation type="submission" date="2017-11" db="EMBL/GenBank/DDBJ databases">
        <title>De-novo sequencing of pomegranate (Punica granatum L.) genome.</title>
        <authorList>
            <person name="Akparov Z."/>
            <person name="Amiraslanov A."/>
            <person name="Hajiyeva S."/>
            <person name="Abbasov M."/>
            <person name="Kaur K."/>
            <person name="Hamwieh A."/>
            <person name="Solovyev V."/>
            <person name="Salamov A."/>
            <person name="Braich B."/>
            <person name="Kosarev P."/>
            <person name="Mahmoud A."/>
            <person name="Hajiyev E."/>
            <person name="Babayeva S."/>
            <person name="Izzatullayeva V."/>
            <person name="Mammadov A."/>
            <person name="Mammadov A."/>
            <person name="Sharifova S."/>
            <person name="Ojaghi J."/>
            <person name="Eynullazada K."/>
            <person name="Bayramov B."/>
            <person name="Abdulazimova A."/>
            <person name="Shahmuradov I."/>
        </authorList>
    </citation>
    <scope>NUCLEOTIDE SEQUENCE [LARGE SCALE GENOMIC DNA]</scope>
    <source>
        <strain evidence="3">cv. AG2017</strain>
        <tissue evidence="2">Leaf</tissue>
    </source>
</reference>
<dbReference type="EMBL" id="PGOL01000049">
    <property type="protein sequence ID" value="PKI78435.1"/>
    <property type="molecule type" value="Genomic_DNA"/>
</dbReference>
<sequence>MVQNMIRHKGYDKLDIPTDDNAAEQLRRPLMQIGQHPVLLVSEDIWPASEPLLEKVVYKRIPDYKILVASRLPTREPLDRERELPLGASLLAGELPHLYSLKSKENSSDLFPGGRLPEARDTLGDLS</sequence>
<gene>
    <name evidence="2" type="ORF">CRG98_001181</name>
</gene>
<evidence type="ECO:0000313" key="2">
    <source>
        <dbReference type="EMBL" id="PKI78435.1"/>
    </source>
</evidence>
<name>A0A2I0LCM4_PUNGR</name>
<evidence type="ECO:0000313" key="3">
    <source>
        <dbReference type="Proteomes" id="UP000233551"/>
    </source>
</evidence>
<evidence type="ECO:0000256" key="1">
    <source>
        <dbReference type="SAM" id="MobiDB-lite"/>
    </source>
</evidence>
<keyword evidence="3" id="KW-1185">Reference proteome</keyword>
<proteinExistence type="predicted"/>